<evidence type="ECO:0000313" key="1">
    <source>
        <dbReference type="EMBL" id="MEM5495951.1"/>
    </source>
</evidence>
<keyword evidence="2" id="KW-1185">Reference proteome</keyword>
<evidence type="ECO:0000313" key="2">
    <source>
        <dbReference type="Proteomes" id="UP001461163"/>
    </source>
</evidence>
<reference evidence="1 2" key="1">
    <citation type="submission" date="2024-03" db="EMBL/GenBank/DDBJ databases">
        <title>Community enrichment and isolation of bacterial strains for fucoidan degradation.</title>
        <authorList>
            <person name="Sichert A."/>
        </authorList>
    </citation>
    <scope>NUCLEOTIDE SEQUENCE [LARGE SCALE GENOMIC DNA]</scope>
    <source>
        <strain evidence="1 2">AS12</strain>
    </source>
</reference>
<gene>
    <name evidence="1" type="ORF">WNY77_00940</name>
</gene>
<sequence length="225" mass="25463">MFENSEIDHLLNFVGYGDKNADTWFLGMEEGGGGEDNLRARMGFSQFEDNYEAHKKLGILKFHEGKRTIQRTWRGMSVLSLMLDDKPFGTEAVRQHQAELLGRAGSNTLLCELMPLPKASIGSWGYEELIPQFDSRESYYKTVMPGRITLLQALYAEHRPNVVVAYGKAFWSSYKQVFRDVTFTQDDGFEIGRTEQGVIVLCGHFTARTMNGKLPGLAAKIKAYM</sequence>
<proteinExistence type="predicted"/>
<dbReference type="RefSeq" id="WP_342880585.1">
    <property type="nucleotide sequence ID" value="NZ_JBBMQS010000001.1"/>
</dbReference>
<comment type="caution">
    <text evidence="1">The sequence shown here is derived from an EMBL/GenBank/DDBJ whole genome shotgun (WGS) entry which is preliminary data.</text>
</comment>
<name>A0ABU9SR42_9ALTE</name>
<protein>
    <submittedName>
        <fullName evidence="1">Uncharacterized protein</fullName>
    </submittedName>
</protein>
<dbReference type="EMBL" id="JBBMQS010000001">
    <property type="protein sequence ID" value="MEM5495951.1"/>
    <property type="molecule type" value="Genomic_DNA"/>
</dbReference>
<organism evidence="1 2">
    <name type="scientific">Paraglaciecola mesophila</name>
    <dbReference type="NCBI Taxonomy" id="197222"/>
    <lineage>
        <taxon>Bacteria</taxon>
        <taxon>Pseudomonadati</taxon>
        <taxon>Pseudomonadota</taxon>
        <taxon>Gammaproteobacteria</taxon>
        <taxon>Alteromonadales</taxon>
        <taxon>Alteromonadaceae</taxon>
        <taxon>Paraglaciecola</taxon>
    </lineage>
</organism>
<dbReference type="Proteomes" id="UP001461163">
    <property type="component" value="Unassembled WGS sequence"/>
</dbReference>
<accession>A0ABU9SR42</accession>